<evidence type="ECO:0000259" key="7">
    <source>
        <dbReference type="Pfam" id="PF02687"/>
    </source>
</evidence>
<organism evidence="9 10">
    <name type="scientific">Chitinophaga horti</name>
    <dbReference type="NCBI Taxonomy" id="2920382"/>
    <lineage>
        <taxon>Bacteria</taxon>
        <taxon>Pseudomonadati</taxon>
        <taxon>Bacteroidota</taxon>
        <taxon>Chitinophagia</taxon>
        <taxon>Chitinophagales</taxon>
        <taxon>Chitinophagaceae</taxon>
        <taxon>Chitinophaga</taxon>
    </lineage>
</organism>
<reference evidence="9" key="1">
    <citation type="submission" date="2022-10" db="EMBL/GenBank/DDBJ databases">
        <title>Chitinophaga sp. nov., isolated from soil.</title>
        <authorList>
            <person name="Jeon C.O."/>
        </authorList>
    </citation>
    <scope>NUCLEOTIDE SEQUENCE</scope>
    <source>
        <strain evidence="9">R8</strain>
    </source>
</reference>
<evidence type="ECO:0000256" key="6">
    <source>
        <dbReference type="SAM" id="Phobius"/>
    </source>
</evidence>
<protein>
    <submittedName>
        <fullName evidence="9">ABC transporter permease</fullName>
    </submittedName>
</protein>
<keyword evidence="2" id="KW-1003">Cell membrane</keyword>
<feature type="transmembrane region" description="Helical" evidence="6">
    <location>
        <begin position="379"/>
        <end position="406"/>
    </location>
</feature>
<feature type="transmembrane region" description="Helical" evidence="6">
    <location>
        <begin position="20"/>
        <end position="41"/>
    </location>
</feature>
<evidence type="ECO:0000256" key="2">
    <source>
        <dbReference type="ARBA" id="ARBA00022475"/>
    </source>
</evidence>
<feature type="domain" description="ABC3 transporter permease C-terminal" evidence="7">
    <location>
        <begin position="676"/>
        <end position="776"/>
    </location>
</feature>
<dbReference type="PROSITE" id="PS51257">
    <property type="entry name" value="PROKAR_LIPOPROTEIN"/>
    <property type="match status" value="1"/>
</dbReference>
<dbReference type="Pfam" id="PF02687">
    <property type="entry name" value="FtsX"/>
    <property type="match status" value="2"/>
</dbReference>
<proteinExistence type="predicted"/>
<dbReference type="InterPro" id="IPR025857">
    <property type="entry name" value="MacB_PCD"/>
</dbReference>
<feature type="transmembrane region" description="Helical" evidence="6">
    <location>
        <begin position="427"/>
        <end position="446"/>
    </location>
</feature>
<feature type="transmembrane region" description="Helical" evidence="6">
    <location>
        <begin position="337"/>
        <end position="359"/>
    </location>
</feature>
<feature type="domain" description="MacB-like periplasmic core" evidence="8">
    <location>
        <begin position="21"/>
        <end position="243"/>
    </location>
</feature>
<evidence type="ECO:0000313" key="10">
    <source>
        <dbReference type="Proteomes" id="UP001162741"/>
    </source>
</evidence>
<feature type="transmembrane region" description="Helical" evidence="6">
    <location>
        <begin position="756"/>
        <end position="777"/>
    </location>
</feature>
<dbReference type="RefSeq" id="WP_264280680.1">
    <property type="nucleotide sequence ID" value="NZ_CP107006.1"/>
</dbReference>
<evidence type="ECO:0000256" key="1">
    <source>
        <dbReference type="ARBA" id="ARBA00004651"/>
    </source>
</evidence>
<dbReference type="EMBL" id="CP107006">
    <property type="protein sequence ID" value="UYQ92412.1"/>
    <property type="molecule type" value="Genomic_DNA"/>
</dbReference>
<evidence type="ECO:0000313" key="9">
    <source>
        <dbReference type="EMBL" id="UYQ92412.1"/>
    </source>
</evidence>
<dbReference type="PANTHER" id="PTHR30572:SF18">
    <property type="entry name" value="ABC-TYPE MACROLIDE FAMILY EXPORT SYSTEM PERMEASE COMPONENT 2"/>
    <property type="match status" value="1"/>
</dbReference>
<evidence type="ECO:0000256" key="3">
    <source>
        <dbReference type="ARBA" id="ARBA00022692"/>
    </source>
</evidence>
<feature type="domain" description="ABC3 transporter permease C-terminal" evidence="7">
    <location>
        <begin position="288"/>
        <end position="405"/>
    </location>
</feature>
<evidence type="ECO:0000256" key="5">
    <source>
        <dbReference type="ARBA" id="ARBA00023136"/>
    </source>
</evidence>
<keyword evidence="10" id="KW-1185">Reference proteome</keyword>
<sequence length="796" mass="89151">MFRNYLKIAFRNLKRNKSYAIINIAGLATGIAACVLIFLVLQFHLSFDTFHPEVGRLYRVVVADTGTNGPNLNDAISLPMPEAFKNELAQFEYVSGVATTSGDQILVNDGKGDPKKFSQDNVFFVDPDFFSMTGFKFLAGDKMVLTDPNNAILSRATAERMYGSWQNALGKSFRYRNRQDCKVAAIIENPPANTDFNIQMAFRHRNTYFGGFDDWISISSGSNLYVRLRPGVSHDLVRREMRELVKRHMSDSKRTPLLQPMSEVHFDDRYDNLSGTVVSRQSRLTLILIGTFLLITACVNFINLATAQAVSRSCEIGVRKTLGSTRRQLVIQFMSEMLLITVSAVVIGAIIAFIVLPFINVLLESRVNLGDAKIWPLLLFLVLLTGVVTLLSGFYPAIVLSGFNPVMALKNRITAKTIGGLSLRRALVVFQFVIAQMLIIGTLVVLNQMDYFRNTPIGYNKESVVNVPIPPDSASRSRIAVLRQQLLQQPGISMVSASSVTPSDYGHWWSGFRYDNRSEGTDWPTTIKWADGDFFKVYNIDFVAGHNYSSASDTVREFIVNESLVRKLGLKHPSEIIGKRIDLWGQMNLPVVGVIKDFHSSSLHNHIDPILMSSAMRQYRVLNIRLSVANVKPAMDAIEKYWNAAYPDYSYSYQFLDDKVASFYREEQQLATVYEIFAGIAIFISCLGLYGLVSFMAVQRKKEMGIRKVLGASVANILYLFSREFTVLTGIAFLISAPIAWYFMQSWQQDFAYRAPMGVGVFAIAILTSVLIAWITVGGRALSTAFSDPVKSLKTE</sequence>
<dbReference type="PANTHER" id="PTHR30572">
    <property type="entry name" value="MEMBRANE COMPONENT OF TRANSPORTER-RELATED"/>
    <property type="match status" value="1"/>
</dbReference>
<feature type="transmembrane region" description="Helical" evidence="6">
    <location>
        <begin position="284"/>
        <end position="302"/>
    </location>
</feature>
<feature type="transmembrane region" description="Helical" evidence="6">
    <location>
        <begin position="725"/>
        <end position="744"/>
    </location>
</feature>
<dbReference type="Proteomes" id="UP001162741">
    <property type="component" value="Chromosome"/>
</dbReference>
<name>A0ABY6IYF3_9BACT</name>
<dbReference type="Pfam" id="PF12704">
    <property type="entry name" value="MacB_PCD"/>
    <property type="match status" value="2"/>
</dbReference>
<evidence type="ECO:0000256" key="4">
    <source>
        <dbReference type="ARBA" id="ARBA00022989"/>
    </source>
</evidence>
<feature type="domain" description="MacB-like periplasmic core" evidence="8">
    <location>
        <begin position="433"/>
        <end position="640"/>
    </location>
</feature>
<evidence type="ECO:0000259" key="8">
    <source>
        <dbReference type="Pfam" id="PF12704"/>
    </source>
</evidence>
<comment type="subcellular location">
    <subcellularLocation>
        <location evidence="1">Cell membrane</location>
        <topology evidence="1">Multi-pass membrane protein</topology>
    </subcellularLocation>
</comment>
<dbReference type="InterPro" id="IPR003838">
    <property type="entry name" value="ABC3_permease_C"/>
</dbReference>
<gene>
    <name evidence="9" type="ORF">MKQ68_20215</name>
</gene>
<keyword evidence="5 6" id="KW-0472">Membrane</keyword>
<keyword evidence="3 6" id="KW-0812">Transmembrane</keyword>
<feature type="transmembrane region" description="Helical" evidence="6">
    <location>
        <begin position="676"/>
        <end position="698"/>
    </location>
</feature>
<keyword evidence="4 6" id="KW-1133">Transmembrane helix</keyword>
<accession>A0ABY6IYF3</accession>
<dbReference type="InterPro" id="IPR050250">
    <property type="entry name" value="Macrolide_Exporter_MacB"/>
</dbReference>